<evidence type="ECO:0000313" key="2">
    <source>
        <dbReference type="Proteomes" id="UP000189674"/>
    </source>
</evidence>
<sequence>MRLLTDEIAAKIPPLYHFEQTGTETVAVVKFFDPVGRWTWYVAEGERQPDGDWLFFGAVDGFDFEYGYFRLSDLQHAKDGLTGMMALPIERDLYFTPIPLKELRR</sequence>
<gene>
    <name evidence="1" type="ORF">STSP2_03295</name>
</gene>
<dbReference type="OrthoDB" id="9815272at2"/>
<dbReference type="AlphaFoldDB" id="A0A1U9NQ83"/>
<accession>A0A1U9NQ83</accession>
<protein>
    <recommendedName>
        <fullName evidence="3">DUF2958 domain-containing protein</fullName>
    </recommendedName>
</protein>
<dbReference type="InterPro" id="IPR021341">
    <property type="entry name" value="DUF2958"/>
</dbReference>
<dbReference type="Proteomes" id="UP000189674">
    <property type="component" value="Chromosome"/>
</dbReference>
<dbReference type="Pfam" id="PF11171">
    <property type="entry name" value="DUF2958"/>
    <property type="match status" value="1"/>
</dbReference>
<keyword evidence="2" id="KW-1185">Reference proteome</keyword>
<reference evidence="2" key="1">
    <citation type="submission" date="2017-02" db="EMBL/GenBank/DDBJ databases">
        <title>Comparative genomics and description of representatives of a novel lineage of planctomycetes thriving in anoxic sediments.</title>
        <authorList>
            <person name="Spring S."/>
            <person name="Bunk B."/>
            <person name="Sproer C."/>
        </authorList>
    </citation>
    <scope>NUCLEOTIDE SEQUENCE [LARGE SCALE GENOMIC DNA]</scope>
    <source>
        <strain evidence="2">ST-NAGAB-D1</strain>
    </source>
</reference>
<dbReference type="STRING" id="1936003.STSP2_03295"/>
<dbReference type="EMBL" id="CP019791">
    <property type="protein sequence ID" value="AQT70093.1"/>
    <property type="molecule type" value="Genomic_DNA"/>
</dbReference>
<proteinExistence type="predicted"/>
<name>A0A1U9NQ83_9BACT</name>
<dbReference type="RefSeq" id="WP_146663712.1">
    <property type="nucleotide sequence ID" value="NZ_CP019791.1"/>
</dbReference>
<dbReference type="KEGG" id="alus:STSP2_03295"/>
<evidence type="ECO:0008006" key="3">
    <source>
        <dbReference type="Google" id="ProtNLM"/>
    </source>
</evidence>
<organism evidence="1 2">
    <name type="scientific">Anaerohalosphaera lusitana</name>
    <dbReference type="NCBI Taxonomy" id="1936003"/>
    <lineage>
        <taxon>Bacteria</taxon>
        <taxon>Pseudomonadati</taxon>
        <taxon>Planctomycetota</taxon>
        <taxon>Phycisphaerae</taxon>
        <taxon>Sedimentisphaerales</taxon>
        <taxon>Anaerohalosphaeraceae</taxon>
        <taxon>Anaerohalosphaera</taxon>
    </lineage>
</organism>
<evidence type="ECO:0000313" key="1">
    <source>
        <dbReference type="EMBL" id="AQT70093.1"/>
    </source>
</evidence>